<feature type="compositionally biased region" description="Basic residues" evidence="1">
    <location>
        <begin position="134"/>
        <end position="144"/>
    </location>
</feature>
<evidence type="ECO:0000313" key="3">
    <source>
        <dbReference type="Proteomes" id="UP000054166"/>
    </source>
</evidence>
<dbReference type="Proteomes" id="UP000054166">
    <property type="component" value="Unassembled WGS sequence"/>
</dbReference>
<dbReference type="HOGENOM" id="CLU_067159_0_0_1"/>
<feature type="compositionally biased region" description="Low complexity" evidence="1">
    <location>
        <begin position="10"/>
        <end position="26"/>
    </location>
</feature>
<dbReference type="InParanoid" id="A0A0C3G2A9"/>
<sequence length="299" mass="33267">MTDIPTPTVPELSISSPSESSPGHSPTADDHDFFERLLYLNSEGEMMRYSAAEEPCLTDAADSTQAVVNLDPEADPDDSHYHQKKPPNGFVSNSEPTILPPNALRLHLADPSAPLTTPHDPVHPPSDPLNHQVRPSRVRFRSRVRITSGFSHHRRKSDVGSSRSGSASSSISAPLRSYSDGSTNTWGTLGQRVGLLALQRKIMGSPEAQQRQKGQVAPSGYVDERTPLRNSFNHSSYVEGVQDGNIFDEDSDDERLSRDVDEVFGKFPGRLLNHHWWYWQLEPIICCHYLCCHYAADLE</sequence>
<dbReference type="AlphaFoldDB" id="A0A0C3G2A9"/>
<dbReference type="EMBL" id="KN832987">
    <property type="protein sequence ID" value="KIM84746.1"/>
    <property type="molecule type" value="Genomic_DNA"/>
</dbReference>
<name>A0A0C3G2A9_PILCF</name>
<gene>
    <name evidence="2" type="ORF">PILCRDRAFT_818354</name>
</gene>
<feature type="compositionally biased region" description="Low complexity" evidence="1">
    <location>
        <begin position="159"/>
        <end position="179"/>
    </location>
</feature>
<evidence type="ECO:0000256" key="1">
    <source>
        <dbReference type="SAM" id="MobiDB-lite"/>
    </source>
</evidence>
<reference evidence="3" key="2">
    <citation type="submission" date="2015-01" db="EMBL/GenBank/DDBJ databases">
        <title>Evolutionary Origins and Diversification of the Mycorrhizal Mutualists.</title>
        <authorList>
            <consortium name="DOE Joint Genome Institute"/>
            <consortium name="Mycorrhizal Genomics Consortium"/>
            <person name="Kohler A."/>
            <person name="Kuo A."/>
            <person name="Nagy L.G."/>
            <person name="Floudas D."/>
            <person name="Copeland A."/>
            <person name="Barry K.W."/>
            <person name="Cichocki N."/>
            <person name="Veneault-Fourrey C."/>
            <person name="LaButti K."/>
            <person name="Lindquist E.A."/>
            <person name="Lipzen A."/>
            <person name="Lundell T."/>
            <person name="Morin E."/>
            <person name="Murat C."/>
            <person name="Riley R."/>
            <person name="Ohm R."/>
            <person name="Sun H."/>
            <person name="Tunlid A."/>
            <person name="Henrissat B."/>
            <person name="Grigoriev I.V."/>
            <person name="Hibbett D.S."/>
            <person name="Martin F."/>
        </authorList>
    </citation>
    <scope>NUCLEOTIDE SEQUENCE [LARGE SCALE GENOMIC DNA]</scope>
    <source>
        <strain evidence="3">F 1598</strain>
    </source>
</reference>
<feature type="region of interest" description="Disordered" evidence="1">
    <location>
        <begin position="1"/>
        <end position="30"/>
    </location>
</feature>
<dbReference type="OrthoDB" id="3270420at2759"/>
<proteinExistence type="predicted"/>
<protein>
    <submittedName>
        <fullName evidence="2">Uncharacterized protein</fullName>
    </submittedName>
</protein>
<feature type="region of interest" description="Disordered" evidence="1">
    <location>
        <begin position="70"/>
        <end position="184"/>
    </location>
</feature>
<evidence type="ECO:0000313" key="2">
    <source>
        <dbReference type="EMBL" id="KIM84746.1"/>
    </source>
</evidence>
<accession>A0A0C3G2A9</accession>
<keyword evidence="3" id="KW-1185">Reference proteome</keyword>
<reference evidence="2 3" key="1">
    <citation type="submission" date="2014-04" db="EMBL/GenBank/DDBJ databases">
        <authorList>
            <consortium name="DOE Joint Genome Institute"/>
            <person name="Kuo A."/>
            <person name="Tarkka M."/>
            <person name="Buscot F."/>
            <person name="Kohler A."/>
            <person name="Nagy L.G."/>
            <person name="Floudas D."/>
            <person name="Copeland A."/>
            <person name="Barry K.W."/>
            <person name="Cichocki N."/>
            <person name="Veneault-Fourrey C."/>
            <person name="LaButti K."/>
            <person name="Lindquist E.A."/>
            <person name="Lipzen A."/>
            <person name="Lundell T."/>
            <person name="Morin E."/>
            <person name="Murat C."/>
            <person name="Sun H."/>
            <person name="Tunlid A."/>
            <person name="Henrissat B."/>
            <person name="Grigoriev I.V."/>
            <person name="Hibbett D.S."/>
            <person name="Martin F."/>
            <person name="Nordberg H.P."/>
            <person name="Cantor M.N."/>
            <person name="Hua S.X."/>
        </authorList>
    </citation>
    <scope>NUCLEOTIDE SEQUENCE [LARGE SCALE GENOMIC DNA]</scope>
    <source>
        <strain evidence="2 3">F 1598</strain>
    </source>
</reference>
<organism evidence="2 3">
    <name type="scientific">Piloderma croceum (strain F 1598)</name>
    <dbReference type="NCBI Taxonomy" id="765440"/>
    <lineage>
        <taxon>Eukaryota</taxon>
        <taxon>Fungi</taxon>
        <taxon>Dikarya</taxon>
        <taxon>Basidiomycota</taxon>
        <taxon>Agaricomycotina</taxon>
        <taxon>Agaricomycetes</taxon>
        <taxon>Agaricomycetidae</taxon>
        <taxon>Atheliales</taxon>
        <taxon>Atheliaceae</taxon>
        <taxon>Piloderma</taxon>
    </lineage>
</organism>